<accession>A0A8J7M5L6</accession>
<name>A0A8J7M5L6_9RHOB</name>
<dbReference type="RefSeq" id="WP_200608005.1">
    <property type="nucleotide sequence ID" value="NZ_JAEHHL010000002.1"/>
</dbReference>
<reference evidence="1" key="1">
    <citation type="submission" date="2020-12" db="EMBL/GenBank/DDBJ databases">
        <title>Bacterial taxonomy.</title>
        <authorList>
            <person name="Pan X."/>
        </authorList>
    </citation>
    <scope>NUCLEOTIDE SEQUENCE</scope>
    <source>
        <strain evidence="1">M0105</strain>
    </source>
</reference>
<gene>
    <name evidence="1" type="ORF">H0I76_05315</name>
</gene>
<dbReference type="SUPFAM" id="SSF50475">
    <property type="entry name" value="FMN-binding split barrel"/>
    <property type="match status" value="1"/>
</dbReference>
<sequence length="208" mass="22414">MHPNPAFRKRSEAEALDFASARGFGIITAKGPDGPLASHVPFLLADGRAEGHFVRSTALARALAKGPLDALLIVSGPDGYISPDWYGEADKVPTWNYLAVHLRGTLRLAPEIDMRGHVDRLSARFEHALLPKTPWTSAKMDQDLMARMMRTIVPWELSVTGVESTFKFNQNRGAKAREGAAAALAAGGTPGMETASLAALMRAADDEH</sequence>
<dbReference type="PANTHER" id="PTHR35802:SF1">
    <property type="entry name" value="PROTEASE SYNTHASE AND SPORULATION PROTEIN PAI 2"/>
    <property type="match status" value="1"/>
</dbReference>
<dbReference type="Proteomes" id="UP000655420">
    <property type="component" value="Unassembled WGS sequence"/>
</dbReference>
<protein>
    <submittedName>
        <fullName evidence="1">FMN-binding negative transcriptional regulator</fullName>
    </submittedName>
</protein>
<proteinExistence type="predicted"/>
<dbReference type="PANTHER" id="PTHR35802">
    <property type="entry name" value="PROTEASE SYNTHASE AND SPORULATION PROTEIN PAI 2"/>
    <property type="match status" value="1"/>
</dbReference>
<organism evidence="1 2">
    <name type="scientific">Thermohalobaculum xanthum</name>
    <dbReference type="NCBI Taxonomy" id="2753746"/>
    <lineage>
        <taxon>Bacteria</taxon>
        <taxon>Pseudomonadati</taxon>
        <taxon>Pseudomonadota</taxon>
        <taxon>Alphaproteobacteria</taxon>
        <taxon>Rhodobacterales</taxon>
        <taxon>Paracoccaceae</taxon>
        <taxon>Thermohalobaculum</taxon>
    </lineage>
</organism>
<dbReference type="Gene3D" id="2.30.110.10">
    <property type="entry name" value="Electron Transport, Fmn-binding Protein, Chain A"/>
    <property type="match status" value="1"/>
</dbReference>
<dbReference type="AlphaFoldDB" id="A0A8J7M5L6"/>
<keyword evidence="2" id="KW-1185">Reference proteome</keyword>
<dbReference type="InterPro" id="IPR007396">
    <property type="entry name" value="TR_PAI2-type"/>
</dbReference>
<dbReference type="InterPro" id="IPR012349">
    <property type="entry name" value="Split_barrel_FMN-bd"/>
</dbReference>
<evidence type="ECO:0000313" key="2">
    <source>
        <dbReference type="Proteomes" id="UP000655420"/>
    </source>
</evidence>
<dbReference type="EMBL" id="JAEHHL010000002">
    <property type="protein sequence ID" value="MBK0398598.1"/>
    <property type="molecule type" value="Genomic_DNA"/>
</dbReference>
<evidence type="ECO:0000313" key="1">
    <source>
        <dbReference type="EMBL" id="MBK0398598.1"/>
    </source>
</evidence>
<comment type="caution">
    <text evidence="1">The sequence shown here is derived from an EMBL/GenBank/DDBJ whole genome shotgun (WGS) entry which is preliminary data.</text>
</comment>
<dbReference type="PIRSF" id="PIRSF010372">
    <property type="entry name" value="PaiB"/>
    <property type="match status" value="1"/>
</dbReference>
<dbReference type="Pfam" id="PF04299">
    <property type="entry name" value="FMN_bind_2"/>
    <property type="match status" value="1"/>
</dbReference>